<name>A0A4P8PKV2_9VIRU</name>
<dbReference type="EMBL" id="MK249217">
    <property type="protein sequence ID" value="QCQ85059.1"/>
    <property type="molecule type" value="Genomic_DNA"/>
</dbReference>
<accession>A0A4P8PKV2</accession>
<organism evidence="1">
    <name type="scientific">Blackfly microvirus SF02</name>
    <dbReference type="NCBI Taxonomy" id="2576452"/>
    <lineage>
        <taxon>Viruses</taxon>
        <taxon>Monodnaviria</taxon>
        <taxon>Sangervirae</taxon>
        <taxon>Phixviricota</taxon>
        <taxon>Malgrandaviricetes</taxon>
        <taxon>Petitvirales</taxon>
        <taxon>Microviridae</taxon>
        <taxon>Microvirus</taxon>
    </lineage>
</organism>
<sequence>MPLTDAAGNLLAQGVIATAQAITRGGPRRQYKWNKRAANDANQMNRDNAIWSLEENKKIQNEQRVYDSPANQMARYKAAGLNPNLIYGGGSGSSGGTFAISAPQVAPSRIDAPSASYPDVAGSFVQAGQSLASTQLAQQKADESETKQALIEVQTDIAKANPMLNPGVYKALTASMVDVANAKASEAKTMWMVREKTTEHSWERYTLGAKKIESEVESMIQKLGLNTKDLEIKNKILESKEFSNAILEVQKNWLKDGDITSQHVFQGLMLLLSKMM</sequence>
<reference evidence="1" key="1">
    <citation type="submission" date="2018-12" db="EMBL/GenBank/DDBJ databases">
        <title>Singled stranded DNA viruses identified in blackflies (Austrosimulium ungulatum) sampled in New Zealand.</title>
        <authorList>
            <person name="Kraberger S."/>
            <person name="Fontenele R.S."/>
            <person name="Schmidlin K."/>
            <person name="Walters M."/>
            <person name="Varsani A."/>
        </authorList>
    </citation>
    <scope>NUCLEOTIDE SEQUENCE [LARGE SCALE GENOMIC DNA]</scope>
    <source>
        <strain evidence="1">168</strain>
    </source>
</reference>
<dbReference type="Proteomes" id="UP000323976">
    <property type="component" value="Segment"/>
</dbReference>
<protein>
    <submittedName>
        <fullName evidence="1">DNA pilot protein</fullName>
    </submittedName>
</protein>
<proteinExistence type="predicted"/>
<evidence type="ECO:0000313" key="1">
    <source>
        <dbReference type="EMBL" id="QCQ85059.1"/>
    </source>
</evidence>